<dbReference type="RefSeq" id="WP_196990643.1">
    <property type="nucleotide sequence ID" value="NZ_JADWYR010000001.1"/>
</dbReference>
<organism evidence="7 8">
    <name type="scientific">Panacibacter microcysteis</name>
    <dbReference type="NCBI Taxonomy" id="2793269"/>
    <lineage>
        <taxon>Bacteria</taxon>
        <taxon>Pseudomonadati</taxon>
        <taxon>Bacteroidota</taxon>
        <taxon>Chitinophagia</taxon>
        <taxon>Chitinophagales</taxon>
        <taxon>Chitinophagaceae</taxon>
        <taxon>Panacibacter</taxon>
    </lineage>
</organism>
<dbReference type="InterPro" id="IPR050728">
    <property type="entry name" value="Zinc_Metalloprotease_M4"/>
</dbReference>
<dbReference type="AlphaFoldDB" id="A0A931E7E0"/>
<keyword evidence="1" id="KW-0645">Protease</keyword>
<dbReference type="Gene3D" id="2.60.40.3080">
    <property type="match status" value="1"/>
</dbReference>
<evidence type="ECO:0000256" key="3">
    <source>
        <dbReference type="ARBA" id="ARBA00022833"/>
    </source>
</evidence>
<dbReference type="Proteomes" id="UP000628448">
    <property type="component" value="Unassembled WGS sequence"/>
</dbReference>
<evidence type="ECO:0000256" key="1">
    <source>
        <dbReference type="ARBA" id="ARBA00022670"/>
    </source>
</evidence>
<dbReference type="EMBL" id="JADWYR010000001">
    <property type="protein sequence ID" value="MBG9376640.1"/>
    <property type="molecule type" value="Genomic_DNA"/>
</dbReference>
<dbReference type="PANTHER" id="PTHR33794">
    <property type="entry name" value="BACILLOLYSIN"/>
    <property type="match status" value="1"/>
</dbReference>
<dbReference type="SUPFAM" id="SSF55486">
    <property type="entry name" value="Metalloproteases ('zincins'), catalytic domain"/>
    <property type="match status" value="1"/>
</dbReference>
<dbReference type="InterPro" id="IPR001570">
    <property type="entry name" value="Peptidase_M4_C_domain"/>
</dbReference>
<protein>
    <submittedName>
        <fullName evidence="7">M4 family metallopeptidase</fullName>
    </submittedName>
</protein>
<keyword evidence="8" id="KW-1185">Reference proteome</keyword>
<comment type="caution">
    <text evidence="7">The sequence shown here is derived from an EMBL/GenBank/DDBJ whole genome shotgun (WGS) entry which is preliminary data.</text>
</comment>
<dbReference type="Gene3D" id="1.10.390.10">
    <property type="entry name" value="Neutral Protease Domain 2"/>
    <property type="match status" value="1"/>
</dbReference>
<gene>
    <name evidence="7" type="ORF">I5907_10365</name>
</gene>
<dbReference type="InterPro" id="IPR027268">
    <property type="entry name" value="Peptidase_M4/M1_CTD_sf"/>
</dbReference>
<evidence type="ECO:0000256" key="4">
    <source>
        <dbReference type="ARBA" id="ARBA00023049"/>
    </source>
</evidence>
<name>A0A931E7E0_9BACT</name>
<dbReference type="GO" id="GO:0006508">
    <property type="term" value="P:proteolysis"/>
    <property type="evidence" value="ECO:0007669"/>
    <property type="project" value="UniProtKB-KW"/>
</dbReference>
<evidence type="ECO:0000256" key="5">
    <source>
        <dbReference type="SAM" id="SignalP"/>
    </source>
</evidence>
<dbReference type="GO" id="GO:0004222">
    <property type="term" value="F:metalloendopeptidase activity"/>
    <property type="evidence" value="ECO:0007669"/>
    <property type="project" value="InterPro"/>
</dbReference>
<keyword evidence="3" id="KW-0862">Zinc</keyword>
<evidence type="ECO:0000256" key="2">
    <source>
        <dbReference type="ARBA" id="ARBA00022801"/>
    </source>
</evidence>
<feature type="signal peptide" evidence="5">
    <location>
        <begin position="1"/>
        <end position="20"/>
    </location>
</feature>
<reference evidence="7" key="1">
    <citation type="submission" date="2020-11" db="EMBL/GenBank/DDBJ databases">
        <title>Bacterial whole genome sequence for Panacibacter sp. DH6.</title>
        <authorList>
            <person name="Le V."/>
            <person name="Ko S."/>
            <person name="Ahn C.-Y."/>
            <person name="Oh H.-M."/>
        </authorList>
    </citation>
    <scope>NUCLEOTIDE SEQUENCE</scope>
    <source>
        <strain evidence="7">DH6</strain>
    </source>
</reference>
<feature type="chain" id="PRO_5037472688" evidence="5">
    <location>
        <begin position="21"/>
        <end position="331"/>
    </location>
</feature>
<dbReference type="Pfam" id="PF02868">
    <property type="entry name" value="Peptidase_M4_C"/>
    <property type="match status" value="1"/>
</dbReference>
<evidence type="ECO:0000313" key="7">
    <source>
        <dbReference type="EMBL" id="MBG9376640.1"/>
    </source>
</evidence>
<feature type="domain" description="Peptidase M4 C-terminal" evidence="6">
    <location>
        <begin position="108"/>
        <end position="224"/>
    </location>
</feature>
<evidence type="ECO:0000313" key="8">
    <source>
        <dbReference type="Proteomes" id="UP000628448"/>
    </source>
</evidence>
<keyword evidence="2" id="KW-0378">Hydrolase</keyword>
<evidence type="ECO:0000259" key="6">
    <source>
        <dbReference type="Pfam" id="PF02868"/>
    </source>
</evidence>
<accession>A0A931E7E0</accession>
<sequence>MTKLFLPGICIISCCQFSYAQQNLHSFINETVSNTSITEYAKNNIGQNVLFTDHTETNSNTPYTTNPDNTFTPAREHYTKLTARFIYNNEPGALSEGFNNIFESVAGSNPNANNQPDTYKGIYWYTGVKDNGGVHTNSSVLNFWFYLLSNGGKGTNDKAAKYDVTAIGHAKAEAIAYRTLQYYMQPASGYNEARTFSIMAAQDLFGKISDEVLQTINAWNAVGVDSAALKQKTSSLYEIPADADITNAYTVIATHIEVNAATNQLTVELSDKKPAIRNITVCDPNDKIIYTNDIKTVQGNNRLQINLPSLADGTYVLKVDNVHSGNFPVKH</sequence>
<proteinExistence type="predicted"/>
<keyword evidence="5" id="KW-0732">Signal</keyword>
<dbReference type="PANTHER" id="PTHR33794:SF1">
    <property type="entry name" value="BACILLOLYSIN"/>
    <property type="match status" value="1"/>
</dbReference>
<keyword evidence="4" id="KW-0482">Metalloprotease</keyword>